<organism evidence="2 3">
    <name type="scientific">Desulfonema magnum</name>
    <dbReference type="NCBI Taxonomy" id="45655"/>
    <lineage>
        <taxon>Bacteria</taxon>
        <taxon>Pseudomonadati</taxon>
        <taxon>Thermodesulfobacteriota</taxon>
        <taxon>Desulfobacteria</taxon>
        <taxon>Desulfobacterales</taxon>
        <taxon>Desulfococcaceae</taxon>
        <taxon>Desulfonema</taxon>
    </lineage>
</organism>
<evidence type="ECO:0000313" key="2">
    <source>
        <dbReference type="EMBL" id="QTA91116.1"/>
    </source>
</evidence>
<accession>A0A975BT00</accession>
<evidence type="ECO:0000313" key="3">
    <source>
        <dbReference type="Proteomes" id="UP000663722"/>
    </source>
</evidence>
<proteinExistence type="predicted"/>
<protein>
    <submittedName>
        <fullName evidence="2">Uncharacterized protein</fullName>
    </submittedName>
</protein>
<feature type="region of interest" description="Disordered" evidence="1">
    <location>
        <begin position="1"/>
        <end position="24"/>
    </location>
</feature>
<sequence>MTNPGHFRRICQSPGSGSGHFPSTDYIPASLSPKNSGKHISVVMADVNCQALSDNEFILYQFPFN</sequence>
<dbReference type="Proteomes" id="UP000663722">
    <property type="component" value="Chromosome"/>
</dbReference>
<gene>
    <name evidence="2" type="ORF">dnm_071810</name>
</gene>
<keyword evidence="3" id="KW-1185">Reference proteome</keyword>
<reference evidence="2" key="1">
    <citation type="journal article" date="2021" name="Microb. Physiol.">
        <title>Proteogenomic Insights into the Physiology of Marine, Sulfate-Reducing, Filamentous Desulfonema limicola and Desulfonema magnum.</title>
        <authorList>
            <person name="Schnaars V."/>
            <person name="Wohlbrand L."/>
            <person name="Scheve S."/>
            <person name="Hinrichs C."/>
            <person name="Reinhardt R."/>
            <person name="Rabus R."/>
        </authorList>
    </citation>
    <scope>NUCLEOTIDE SEQUENCE</scope>
    <source>
        <strain evidence="2">4be13</strain>
    </source>
</reference>
<dbReference type="KEGG" id="dmm:dnm_071810"/>
<name>A0A975BT00_9BACT</name>
<evidence type="ECO:0000256" key="1">
    <source>
        <dbReference type="SAM" id="MobiDB-lite"/>
    </source>
</evidence>
<dbReference type="EMBL" id="CP061800">
    <property type="protein sequence ID" value="QTA91116.1"/>
    <property type="molecule type" value="Genomic_DNA"/>
</dbReference>
<dbReference type="AlphaFoldDB" id="A0A975BT00"/>